<dbReference type="CDD" id="cd00156">
    <property type="entry name" value="REC"/>
    <property type="match status" value="1"/>
</dbReference>
<dbReference type="InterPro" id="IPR001789">
    <property type="entry name" value="Sig_transdc_resp-reg_receiver"/>
</dbReference>
<dbReference type="AlphaFoldDB" id="A0A923RSG0"/>
<protein>
    <recommendedName>
        <fullName evidence="1">Stage 0 sporulation protein A homolog</fullName>
    </recommendedName>
</protein>
<comment type="caution">
    <text evidence="3">Lacks conserved residue(s) required for the propagation of feature annotation.</text>
</comment>
<dbReference type="SMART" id="SM00448">
    <property type="entry name" value="REC"/>
    <property type="match status" value="1"/>
</dbReference>
<dbReference type="EMBL" id="JACOPH010000003">
    <property type="protein sequence ID" value="MBC5713573.1"/>
    <property type="molecule type" value="Genomic_DNA"/>
</dbReference>
<dbReference type="InterPro" id="IPR011006">
    <property type="entry name" value="CheY-like_superfamily"/>
</dbReference>
<evidence type="ECO:0000256" key="3">
    <source>
        <dbReference type="PROSITE-ProRule" id="PRU00169"/>
    </source>
</evidence>
<evidence type="ECO:0000256" key="1">
    <source>
        <dbReference type="ARBA" id="ARBA00018672"/>
    </source>
</evidence>
<evidence type="ECO:0000256" key="2">
    <source>
        <dbReference type="ARBA" id="ARBA00024867"/>
    </source>
</evidence>
<dbReference type="Proteomes" id="UP000606720">
    <property type="component" value="Unassembled WGS sequence"/>
</dbReference>
<dbReference type="SUPFAM" id="SSF52172">
    <property type="entry name" value="CheY-like"/>
    <property type="match status" value="1"/>
</dbReference>
<comment type="caution">
    <text evidence="5">The sequence shown here is derived from an EMBL/GenBank/DDBJ whole genome shotgun (WGS) entry which is preliminary data.</text>
</comment>
<accession>A0A923RSG0</accession>
<proteinExistence type="predicted"/>
<name>A0A923RSG0_9FIRM</name>
<dbReference type="PROSITE" id="PS50110">
    <property type="entry name" value="RESPONSE_REGULATORY"/>
    <property type="match status" value="1"/>
</dbReference>
<sequence length="131" mass="15093">MIQYNVLERNGGREMVILVVDNDMENLCNLEQWIKACRSEDEIISFSNSVLALEYIEEHEVDILFTEVKMAGATGFILTKHLKNKNNNSYVIFMTDSPTYAMNAWEAHVNGYVLKPLNQNKIEVELEYADV</sequence>
<organism evidence="5 6">
    <name type="scientific">Roseburia zhanii</name>
    <dbReference type="NCBI Taxonomy" id="2763064"/>
    <lineage>
        <taxon>Bacteria</taxon>
        <taxon>Bacillati</taxon>
        <taxon>Bacillota</taxon>
        <taxon>Clostridia</taxon>
        <taxon>Lachnospirales</taxon>
        <taxon>Lachnospiraceae</taxon>
        <taxon>Roseburia</taxon>
    </lineage>
</organism>
<gene>
    <name evidence="5" type="ORF">H8S17_04990</name>
</gene>
<dbReference type="GO" id="GO:0000160">
    <property type="term" value="P:phosphorelay signal transduction system"/>
    <property type="evidence" value="ECO:0007669"/>
    <property type="project" value="InterPro"/>
</dbReference>
<keyword evidence="6" id="KW-1185">Reference proteome</keyword>
<comment type="function">
    <text evidence="2">May play the central regulatory role in sporulation. It may be an element of the effector pathway responsible for the activation of sporulation genes in response to nutritional stress. Spo0A may act in concert with spo0H (a sigma factor) to control the expression of some genes that are critical to the sporulation process.</text>
</comment>
<evidence type="ECO:0000313" key="5">
    <source>
        <dbReference type="EMBL" id="MBC5713573.1"/>
    </source>
</evidence>
<feature type="domain" description="Response regulatory" evidence="4">
    <location>
        <begin position="16"/>
        <end position="130"/>
    </location>
</feature>
<evidence type="ECO:0000313" key="6">
    <source>
        <dbReference type="Proteomes" id="UP000606720"/>
    </source>
</evidence>
<dbReference type="Gene3D" id="3.40.50.2300">
    <property type="match status" value="1"/>
</dbReference>
<dbReference type="Pfam" id="PF00072">
    <property type="entry name" value="Response_reg"/>
    <property type="match status" value="1"/>
</dbReference>
<dbReference type="RefSeq" id="WP_186866489.1">
    <property type="nucleotide sequence ID" value="NZ_JACOPH010000003.1"/>
</dbReference>
<reference evidence="5" key="1">
    <citation type="submission" date="2020-08" db="EMBL/GenBank/DDBJ databases">
        <title>Genome public.</title>
        <authorList>
            <person name="Liu C."/>
            <person name="Sun Q."/>
        </authorList>
    </citation>
    <scope>NUCLEOTIDE SEQUENCE</scope>
    <source>
        <strain evidence="5">BX1005</strain>
    </source>
</reference>
<evidence type="ECO:0000259" key="4">
    <source>
        <dbReference type="PROSITE" id="PS50110"/>
    </source>
</evidence>